<proteinExistence type="predicted"/>
<feature type="transmembrane region" description="Helical" evidence="2">
    <location>
        <begin position="134"/>
        <end position="156"/>
    </location>
</feature>
<gene>
    <name evidence="3" type="ORF">Air01nite_50130</name>
</gene>
<dbReference type="RefSeq" id="WP_239090962.1">
    <property type="nucleotide sequence ID" value="NZ_BAAALU010000033.1"/>
</dbReference>
<dbReference type="EMBL" id="BONC01000039">
    <property type="protein sequence ID" value="GIF58918.1"/>
    <property type="molecule type" value="Genomic_DNA"/>
</dbReference>
<protein>
    <recommendedName>
        <fullName evidence="5">TLP18.3, Psb32 and MOLO-1 founding protein of phosphatase</fullName>
    </recommendedName>
</protein>
<accession>A0ABQ4C809</accession>
<keyword evidence="2" id="KW-1133">Transmembrane helix</keyword>
<keyword evidence="4" id="KW-1185">Reference proteome</keyword>
<evidence type="ECO:0000256" key="2">
    <source>
        <dbReference type="SAM" id="Phobius"/>
    </source>
</evidence>
<feature type="region of interest" description="Disordered" evidence="1">
    <location>
        <begin position="1"/>
        <end position="23"/>
    </location>
</feature>
<evidence type="ECO:0000313" key="3">
    <source>
        <dbReference type="EMBL" id="GIF58918.1"/>
    </source>
</evidence>
<dbReference type="Proteomes" id="UP000624325">
    <property type="component" value="Unassembled WGS sequence"/>
</dbReference>
<keyword evidence="2" id="KW-0812">Transmembrane</keyword>
<evidence type="ECO:0000256" key="1">
    <source>
        <dbReference type="SAM" id="MobiDB-lite"/>
    </source>
</evidence>
<keyword evidence="2" id="KW-0472">Membrane</keyword>
<dbReference type="Gene3D" id="3.10.310.50">
    <property type="match status" value="1"/>
</dbReference>
<comment type="caution">
    <text evidence="3">The sequence shown here is derived from an EMBL/GenBank/DDBJ whole genome shotgun (WGS) entry which is preliminary data.</text>
</comment>
<sequence length="166" mass="17750">MTAGDRELTAGPMLAQQPEPTAETSQLAAAEHRAELIEEHHYGQPEVLEGPFSTRQLLRLDEALRTADRATGLTFSVYVGELEEPVRDHAERMHQQLPHVASAVLVAVSPNQRVLEVVTGGDARRRIPDRDAKLAALSMVAAFGGGDLAGGIISGLDQLATRAGRG</sequence>
<evidence type="ECO:0000313" key="4">
    <source>
        <dbReference type="Proteomes" id="UP000624325"/>
    </source>
</evidence>
<dbReference type="InterPro" id="IPR033437">
    <property type="entry name" value="DUF5130"/>
</dbReference>
<organism evidence="3 4">
    <name type="scientific">Asanoa iriomotensis</name>
    <dbReference type="NCBI Taxonomy" id="234613"/>
    <lineage>
        <taxon>Bacteria</taxon>
        <taxon>Bacillati</taxon>
        <taxon>Actinomycetota</taxon>
        <taxon>Actinomycetes</taxon>
        <taxon>Micromonosporales</taxon>
        <taxon>Micromonosporaceae</taxon>
        <taxon>Asanoa</taxon>
    </lineage>
</organism>
<evidence type="ECO:0008006" key="5">
    <source>
        <dbReference type="Google" id="ProtNLM"/>
    </source>
</evidence>
<dbReference type="Pfam" id="PF17174">
    <property type="entry name" value="DUF5130"/>
    <property type="match status" value="1"/>
</dbReference>
<reference evidence="3 4" key="1">
    <citation type="submission" date="2021-01" db="EMBL/GenBank/DDBJ databases">
        <title>Whole genome shotgun sequence of Asanoa iriomotensis NBRC 100142.</title>
        <authorList>
            <person name="Komaki H."/>
            <person name="Tamura T."/>
        </authorList>
    </citation>
    <scope>NUCLEOTIDE SEQUENCE [LARGE SCALE GENOMIC DNA]</scope>
    <source>
        <strain evidence="3 4">NBRC 100142</strain>
    </source>
</reference>
<name>A0ABQ4C809_9ACTN</name>